<gene>
    <name evidence="1" type="ORF">MLD38_009780</name>
</gene>
<name>A0ACB9S1P8_9MYRT</name>
<sequence length="438" mass="50094">MEPITTLCFLLCFIYLSYSLLRFLYLRRGGGKSCYMLGYQCYKPPEDTRLTTDACVKVIMRNQNLELEDYRFLLKTMSRSGIGEHTYGPRIVLTVTRRARRIRPVSELDEIFFQTLDGLFASSLVSPSEVDVLVVNVSLFSPAPSLTSRIVNRYKMRPDVKTYNLAGMGCSASLIALHLVQEIFKTRKNSIAVVASTESMGSHWYCGKEKSMIISNCLFRMGGCSVLLTNDESRRHHAIMKLRNAVRVHHGSIDDSYECCIQEEDDEGYQGFRLTKYLVLPLHELIRYKVCDILGLNPKDKPMRGLNLKTGIDHFCIHPGGKAVIDTVGKSLELDEYDMEPSRMALHRFGNTSAGGNWYVLGYMEAKKRLKKGDRVLMISLGAGFKSNTCLWEVTRDLKNENVWEDCLGEYPPESLENPFMEKYGWIYDECLNFVRMR</sequence>
<proteinExistence type="predicted"/>
<evidence type="ECO:0000313" key="1">
    <source>
        <dbReference type="EMBL" id="KAI4384006.1"/>
    </source>
</evidence>
<dbReference type="EMBL" id="CM042882">
    <property type="protein sequence ID" value="KAI4384006.1"/>
    <property type="molecule type" value="Genomic_DNA"/>
</dbReference>
<comment type="caution">
    <text evidence="1">The sequence shown here is derived from an EMBL/GenBank/DDBJ whole genome shotgun (WGS) entry which is preliminary data.</text>
</comment>
<evidence type="ECO:0000313" key="2">
    <source>
        <dbReference type="Proteomes" id="UP001057402"/>
    </source>
</evidence>
<protein>
    <submittedName>
        <fullName evidence="1">Uncharacterized protein</fullName>
    </submittedName>
</protein>
<reference evidence="2" key="1">
    <citation type="journal article" date="2023" name="Front. Plant Sci.">
        <title>Chromosomal-level genome assembly of Melastoma candidum provides insights into trichome evolution.</title>
        <authorList>
            <person name="Zhong Y."/>
            <person name="Wu W."/>
            <person name="Sun C."/>
            <person name="Zou P."/>
            <person name="Liu Y."/>
            <person name="Dai S."/>
            <person name="Zhou R."/>
        </authorList>
    </citation>
    <scope>NUCLEOTIDE SEQUENCE [LARGE SCALE GENOMIC DNA]</scope>
</reference>
<dbReference type="Proteomes" id="UP001057402">
    <property type="component" value="Chromosome 3"/>
</dbReference>
<organism evidence="1 2">
    <name type="scientific">Melastoma candidum</name>
    <dbReference type="NCBI Taxonomy" id="119954"/>
    <lineage>
        <taxon>Eukaryota</taxon>
        <taxon>Viridiplantae</taxon>
        <taxon>Streptophyta</taxon>
        <taxon>Embryophyta</taxon>
        <taxon>Tracheophyta</taxon>
        <taxon>Spermatophyta</taxon>
        <taxon>Magnoliopsida</taxon>
        <taxon>eudicotyledons</taxon>
        <taxon>Gunneridae</taxon>
        <taxon>Pentapetalae</taxon>
        <taxon>rosids</taxon>
        <taxon>malvids</taxon>
        <taxon>Myrtales</taxon>
        <taxon>Melastomataceae</taxon>
        <taxon>Melastomatoideae</taxon>
        <taxon>Melastomateae</taxon>
        <taxon>Melastoma</taxon>
    </lineage>
</organism>
<accession>A0ACB9S1P8</accession>
<keyword evidence="2" id="KW-1185">Reference proteome</keyword>